<evidence type="ECO:0000313" key="2">
    <source>
        <dbReference type="Proteomes" id="UP001221898"/>
    </source>
</evidence>
<name>A0AAD7RZ25_9TELE</name>
<protein>
    <submittedName>
        <fullName evidence="1">Uncharacterized protein</fullName>
    </submittedName>
</protein>
<organism evidence="1 2">
    <name type="scientific">Aldrovandia affinis</name>
    <dbReference type="NCBI Taxonomy" id="143900"/>
    <lineage>
        <taxon>Eukaryota</taxon>
        <taxon>Metazoa</taxon>
        <taxon>Chordata</taxon>
        <taxon>Craniata</taxon>
        <taxon>Vertebrata</taxon>
        <taxon>Euteleostomi</taxon>
        <taxon>Actinopterygii</taxon>
        <taxon>Neopterygii</taxon>
        <taxon>Teleostei</taxon>
        <taxon>Notacanthiformes</taxon>
        <taxon>Halosauridae</taxon>
        <taxon>Aldrovandia</taxon>
    </lineage>
</organism>
<dbReference type="Proteomes" id="UP001221898">
    <property type="component" value="Unassembled WGS sequence"/>
</dbReference>
<proteinExistence type="predicted"/>
<dbReference type="AlphaFoldDB" id="A0AAD7RZ25"/>
<sequence>MQPTRAHRASPLSPTPEQTPDAAKALLWYEVSQAQAAARCRLLTWFPWPRSQTVGGLAAGVGCRLGRCESGPR</sequence>
<comment type="caution">
    <text evidence="1">The sequence shown here is derived from an EMBL/GenBank/DDBJ whole genome shotgun (WGS) entry which is preliminary data.</text>
</comment>
<evidence type="ECO:0000313" key="1">
    <source>
        <dbReference type="EMBL" id="KAJ8392944.1"/>
    </source>
</evidence>
<dbReference type="EMBL" id="JAINUG010000142">
    <property type="protein sequence ID" value="KAJ8392944.1"/>
    <property type="molecule type" value="Genomic_DNA"/>
</dbReference>
<gene>
    <name evidence="1" type="ORF">AAFF_G00071480</name>
</gene>
<accession>A0AAD7RZ25</accession>
<keyword evidence="2" id="KW-1185">Reference proteome</keyword>
<reference evidence="1" key="1">
    <citation type="journal article" date="2023" name="Science">
        <title>Genome structures resolve the early diversification of teleost fishes.</title>
        <authorList>
            <person name="Parey E."/>
            <person name="Louis A."/>
            <person name="Montfort J."/>
            <person name="Bouchez O."/>
            <person name="Roques C."/>
            <person name="Iampietro C."/>
            <person name="Lluch J."/>
            <person name="Castinel A."/>
            <person name="Donnadieu C."/>
            <person name="Desvignes T."/>
            <person name="Floi Bucao C."/>
            <person name="Jouanno E."/>
            <person name="Wen M."/>
            <person name="Mejri S."/>
            <person name="Dirks R."/>
            <person name="Jansen H."/>
            <person name="Henkel C."/>
            <person name="Chen W.J."/>
            <person name="Zahm M."/>
            <person name="Cabau C."/>
            <person name="Klopp C."/>
            <person name="Thompson A.W."/>
            <person name="Robinson-Rechavi M."/>
            <person name="Braasch I."/>
            <person name="Lecointre G."/>
            <person name="Bobe J."/>
            <person name="Postlethwait J.H."/>
            <person name="Berthelot C."/>
            <person name="Roest Crollius H."/>
            <person name="Guiguen Y."/>
        </authorList>
    </citation>
    <scope>NUCLEOTIDE SEQUENCE</scope>
    <source>
        <strain evidence="1">NC1722</strain>
    </source>
</reference>